<dbReference type="GO" id="GO:0016746">
    <property type="term" value="F:acyltransferase activity"/>
    <property type="evidence" value="ECO:0007669"/>
    <property type="project" value="UniProtKB-KW"/>
</dbReference>
<dbReference type="SUPFAM" id="SSF52777">
    <property type="entry name" value="CoA-dependent acyltransferases"/>
    <property type="match status" value="2"/>
</dbReference>
<organism evidence="2 3">
    <name type="scientific">Methanoculleus chikugoensis</name>
    <dbReference type="NCBI Taxonomy" id="118126"/>
    <lineage>
        <taxon>Archaea</taxon>
        <taxon>Methanobacteriati</taxon>
        <taxon>Methanobacteriota</taxon>
        <taxon>Stenosarchaea group</taxon>
        <taxon>Methanomicrobia</taxon>
        <taxon>Methanomicrobiales</taxon>
        <taxon>Methanomicrobiaceae</taxon>
        <taxon>Methanoculleus</taxon>
    </lineage>
</organism>
<gene>
    <name evidence="2" type="primary">papA5</name>
    <name evidence="2" type="ORF">L21_1046</name>
</gene>
<proteinExistence type="predicted"/>
<keyword evidence="2" id="KW-0808">Transferase</keyword>
<evidence type="ECO:0000313" key="3">
    <source>
        <dbReference type="Proteomes" id="UP000184671"/>
    </source>
</evidence>
<feature type="domain" description="Condensation" evidence="1">
    <location>
        <begin position="44"/>
        <end position="262"/>
    </location>
</feature>
<evidence type="ECO:0000259" key="1">
    <source>
        <dbReference type="Pfam" id="PF00668"/>
    </source>
</evidence>
<sequence>MPNKKQLSRNQEMVKVMSAPPVRHPAPAFDVFNVYFERIYDPTMHVVFTLDGEVDAEAMREATMRLVASDPYLRSRYAEVDGRPVWEEIPEELWDGAFVQVPAGDDEPLTTPPPPLDVRSGPQVRVNLYRREEGDIVAVTCHHGFCDATGALTLARDLFAVYRGIVDDPGFRPPSRAPYERNTDRVLALYSEEERRQALAEEEPFVDRWRFPIERTGRGTPRVARRTLAPERLGRIKTFGREHGATVNDVLIGAFFLAFQKIRDDPSDRGAPRSFLTSADLRRKYPGLYDDALLTNLSIAYEATLSAGEGAQLPEIVGPVTAITARKKSGSLGLATILFYEEIMAGGIPAVRTFFDQMIERYGASGHKNPVFSNLGVFDPGDYLPVPGKDGATLGIRDIQYLPCVCWPYGFLMIASTFRDRLTLGTAYEKGPYSTAVVERFLEYVDGYLP</sequence>
<dbReference type="Pfam" id="PF00668">
    <property type="entry name" value="Condensation"/>
    <property type="match status" value="1"/>
</dbReference>
<keyword evidence="2" id="KW-0012">Acyltransferase</keyword>
<dbReference type="EMBL" id="FMID01000024">
    <property type="protein sequence ID" value="SCL75155.1"/>
    <property type="molecule type" value="Genomic_DNA"/>
</dbReference>
<dbReference type="STRING" id="118126.L21_1046"/>
<dbReference type="AlphaFoldDB" id="A0A1M4MJS1"/>
<accession>A0A1M4MJS1</accession>
<protein>
    <submittedName>
        <fullName evidence="2">Phthiocerol/phthiodiolone dimycocerosyl transferase</fullName>
        <ecNumber evidence="2">2.3.1.-</ecNumber>
    </submittedName>
</protein>
<name>A0A1M4MJS1_9EURY</name>
<dbReference type="InterPro" id="IPR001242">
    <property type="entry name" value="Condensation_dom"/>
</dbReference>
<evidence type="ECO:0000313" key="2">
    <source>
        <dbReference type="EMBL" id="SCL75155.1"/>
    </source>
</evidence>
<reference evidence="2 3" key="1">
    <citation type="submission" date="2016-08" db="EMBL/GenBank/DDBJ databases">
        <authorList>
            <person name="Seilhamer J.J."/>
        </authorList>
    </citation>
    <scope>NUCLEOTIDE SEQUENCE [LARGE SCALE GENOMIC DNA]</scope>
    <source>
        <strain evidence="2">L21-II-0</strain>
    </source>
</reference>
<dbReference type="Gene3D" id="3.30.559.10">
    <property type="entry name" value="Chloramphenicol acetyltransferase-like domain"/>
    <property type="match status" value="1"/>
</dbReference>
<dbReference type="InterPro" id="IPR023213">
    <property type="entry name" value="CAT-like_dom_sf"/>
</dbReference>
<dbReference type="Gene3D" id="3.30.559.30">
    <property type="entry name" value="Nonribosomal peptide synthetase, condensation domain"/>
    <property type="match status" value="1"/>
</dbReference>
<dbReference type="Proteomes" id="UP000184671">
    <property type="component" value="Unassembled WGS sequence"/>
</dbReference>
<dbReference type="EC" id="2.3.1.-" evidence="2"/>